<protein>
    <recommendedName>
        <fullName evidence="1">Inhibitor I9 domain-containing protein</fullName>
    </recommendedName>
</protein>
<keyword evidence="3" id="KW-1185">Reference proteome</keyword>
<dbReference type="AlphaFoldDB" id="A0A0V8JGX5"/>
<dbReference type="EMBL" id="LNQP01000094">
    <property type="protein sequence ID" value="KSU86310.1"/>
    <property type="molecule type" value="Genomic_DNA"/>
</dbReference>
<name>A0A0V8JGX5_9BACI</name>
<accession>A0A0V8JGX5</accession>
<feature type="domain" description="Inhibitor I9" evidence="1">
    <location>
        <begin position="1"/>
        <end position="41"/>
    </location>
</feature>
<proteinExistence type="predicted"/>
<organism evidence="2 3">
    <name type="scientific">Priestia veravalensis</name>
    <dbReference type="NCBI Taxonomy" id="1414648"/>
    <lineage>
        <taxon>Bacteria</taxon>
        <taxon>Bacillati</taxon>
        <taxon>Bacillota</taxon>
        <taxon>Bacilli</taxon>
        <taxon>Bacillales</taxon>
        <taxon>Bacillaceae</taxon>
        <taxon>Priestia</taxon>
    </lineage>
</organism>
<comment type="caution">
    <text evidence="2">The sequence shown here is derived from an EMBL/GenBank/DDBJ whole genome shotgun (WGS) entry which is preliminary data.</text>
</comment>
<dbReference type="Proteomes" id="UP000053681">
    <property type="component" value="Unassembled WGS sequence"/>
</dbReference>
<gene>
    <name evidence="2" type="ORF">AS180_19330</name>
</gene>
<evidence type="ECO:0000313" key="2">
    <source>
        <dbReference type="EMBL" id="KSU86310.1"/>
    </source>
</evidence>
<dbReference type="Pfam" id="PF05922">
    <property type="entry name" value="Inhibitor_I9"/>
    <property type="match status" value="1"/>
</dbReference>
<sequence length="114" mass="13089">MKHEYKNAFNGVAMSLPGAAVEELLNSGEVKRIWSNVQIQLELPKSKGEKATPKMIDNIPQIGVDKLHDEGITGQGINFQMVIYEMKDDNENYYTLIEETILPYYQKNRLFYSC</sequence>
<dbReference type="InterPro" id="IPR010259">
    <property type="entry name" value="S8pro/Inhibitor_I9"/>
</dbReference>
<evidence type="ECO:0000259" key="1">
    <source>
        <dbReference type="Pfam" id="PF05922"/>
    </source>
</evidence>
<evidence type="ECO:0000313" key="3">
    <source>
        <dbReference type="Proteomes" id="UP000053681"/>
    </source>
</evidence>
<reference evidence="2 3" key="1">
    <citation type="submission" date="2015-11" db="EMBL/GenBank/DDBJ databases">
        <title>Bacillus caseinolyticus sp nov.</title>
        <authorList>
            <person name="Dastager S.G."/>
            <person name="Mawlankar R."/>
        </authorList>
    </citation>
    <scope>NUCLEOTIDE SEQUENCE [LARGE SCALE GENOMIC DNA]</scope>
    <source>
        <strain evidence="2 3">SGD-V-76</strain>
    </source>
</reference>